<evidence type="ECO:0000313" key="1">
    <source>
        <dbReference type="EMBL" id="OHT43680.1"/>
    </source>
</evidence>
<keyword evidence="4" id="KW-1185">Reference proteome</keyword>
<evidence type="ECO:0000313" key="4">
    <source>
        <dbReference type="Proteomes" id="UP000198319"/>
    </source>
</evidence>
<dbReference type="AlphaFoldDB" id="A0A1S1J1M2"/>
<dbReference type="EMBL" id="MUHG01000031">
    <property type="protein sequence ID" value="OXB15911.1"/>
    <property type="molecule type" value="Genomic_DNA"/>
</dbReference>
<reference evidence="1" key="1">
    <citation type="submission" date="2016-09" db="EMBL/GenBank/DDBJ databases">
        <authorList>
            <person name="Capua I."/>
            <person name="De Benedictis P."/>
            <person name="Joannis T."/>
            <person name="Lombin L.H."/>
            <person name="Cattoli G."/>
        </authorList>
    </citation>
    <scope>NUCLEOTIDE SEQUENCE [LARGE SCALE GENOMIC DNA]</scope>
    <source>
        <strain evidence="1">MSU</strain>
    </source>
</reference>
<dbReference type="Proteomes" id="UP000198319">
    <property type="component" value="Unassembled WGS sequence"/>
</dbReference>
<dbReference type="Proteomes" id="UP000180252">
    <property type="component" value="Unassembled WGS sequence"/>
</dbReference>
<organism evidence="1 3">
    <name type="scientific">Flavobacterium tructae</name>
    <dbReference type="NCBI Taxonomy" id="1114873"/>
    <lineage>
        <taxon>Bacteria</taxon>
        <taxon>Pseudomonadati</taxon>
        <taxon>Bacteroidota</taxon>
        <taxon>Flavobacteriia</taxon>
        <taxon>Flavobacteriales</taxon>
        <taxon>Flavobacteriaceae</taxon>
        <taxon>Flavobacterium</taxon>
    </lineage>
</organism>
<proteinExistence type="predicted"/>
<name>A0A1S1J1M2_9FLAO</name>
<protein>
    <submittedName>
        <fullName evidence="1">Uncharacterized protein</fullName>
    </submittedName>
</protein>
<sequence>MWVKEPNKPLGESLNENVNFLYNEGKVYIMDNHLCAAWCWLKQVDIKSSFDFIHIDRHYDLLGFPHTIETQITNKGIEIHKLTFEEYLNLKQLGRNNAEWQMFRWDNYIINTHLAYPTLFAEKIFATQRDGTINEGFVDKEFDFLTLANEIDYWLESKKWIVNLDIDYFFNRVDDKLFQIFSDEYIVTLVKKIKKNFENITVLTIALSPECCGGWEESFRIMKIICDILEVNFIEELNK</sequence>
<dbReference type="STRING" id="1278819.BHE19_18085"/>
<dbReference type="EMBL" id="MIKE01000027">
    <property type="protein sequence ID" value="OHT43680.1"/>
    <property type="molecule type" value="Genomic_DNA"/>
</dbReference>
<dbReference type="RefSeq" id="WP_070908626.1">
    <property type="nucleotide sequence ID" value="NZ_MIKE01000027.1"/>
</dbReference>
<accession>A0A1S1J1M2</accession>
<gene>
    <name evidence="2" type="ORF">B0A71_20110</name>
    <name evidence="1" type="ORF">BHE19_18085</name>
</gene>
<evidence type="ECO:0000313" key="2">
    <source>
        <dbReference type="EMBL" id="OXB15911.1"/>
    </source>
</evidence>
<evidence type="ECO:0000313" key="3">
    <source>
        <dbReference type="Proteomes" id="UP000180252"/>
    </source>
</evidence>
<dbReference type="Pfam" id="PF12640">
    <property type="entry name" value="UPF0489"/>
    <property type="match status" value="1"/>
</dbReference>
<reference evidence="2 4" key="3">
    <citation type="submission" date="2016-11" db="EMBL/GenBank/DDBJ databases">
        <title>Whole genomes of Flavobacteriaceae.</title>
        <authorList>
            <person name="Stine C."/>
            <person name="Li C."/>
            <person name="Tadesse D."/>
        </authorList>
    </citation>
    <scope>NUCLEOTIDE SEQUENCE [LARGE SCALE GENOMIC DNA]</scope>
    <source>
        <strain evidence="2 4">ATCC BAA-2541</strain>
    </source>
</reference>
<comment type="caution">
    <text evidence="1">The sequence shown here is derived from an EMBL/GenBank/DDBJ whole genome shotgun (WGS) entry which is preliminary data.</text>
</comment>
<dbReference type="OrthoDB" id="1240928at2"/>
<dbReference type="InterPro" id="IPR024131">
    <property type="entry name" value="UPF0489"/>
</dbReference>
<reference evidence="3" key="2">
    <citation type="submission" date="2016-09" db="EMBL/GenBank/DDBJ databases">
        <authorList>
            <person name="Chen S."/>
            <person name="Walker E."/>
        </authorList>
    </citation>
    <scope>NUCLEOTIDE SEQUENCE [LARGE SCALE GENOMIC DNA]</scope>
    <source>
        <strain evidence="3">MSU</strain>
    </source>
</reference>